<comment type="caution">
    <text evidence="1">The sequence shown here is derived from an EMBL/GenBank/DDBJ whole genome shotgun (WGS) entry which is preliminary data.</text>
</comment>
<sequence length="69" mass="8212">MPIPTRQTTQYENALKIAKEILEDYKNIKMLIAICYMKIGEEEHAFNLYEKITNNKIKDSEDNNKFNEE</sequence>
<dbReference type="Proteomes" id="UP000789901">
    <property type="component" value="Unassembled WGS sequence"/>
</dbReference>
<proteinExistence type="predicted"/>
<name>A0ABN7VI93_GIGMA</name>
<evidence type="ECO:0000313" key="2">
    <source>
        <dbReference type="Proteomes" id="UP000789901"/>
    </source>
</evidence>
<dbReference type="Gene3D" id="1.25.40.10">
    <property type="entry name" value="Tetratricopeptide repeat domain"/>
    <property type="match status" value="1"/>
</dbReference>
<evidence type="ECO:0000313" key="1">
    <source>
        <dbReference type="EMBL" id="CAG8775217.1"/>
    </source>
</evidence>
<reference evidence="1 2" key="1">
    <citation type="submission" date="2021-06" db="EMBL/GenBank/DDBJ databases">
        <authorList>
            <person name="Kallberg Y."/>
            <person name="Tangrot J."/>
            <person name="Rosling A."/>
        </authorList>
    </citation>
    <scope>NUCLEOTIDE SEQUENCE [LARGE SCALE GENOMIC DNA]</scope>
    <source>
        <strain evidence="1 2">120-4 pot B 10/14</strain>
    </source>
</reference>
<dbReference type="EMBL" id="CAJVQB010015557">
    <property type="protein sequence ID" value="CAG8775217.1"/>
    <property type="molecule type" value="Genomic_DNA"/>
</dbReference>
<accession>A0ABN7VI93</accession>
<feature type="non-terminal residue" evidence="1">
    <location>
        <position position="69"/>
    </location>
</feature>
<dbReference type="InterPro" id="IPR011990">
    <property type="entry name" value="TPR-like_helical_dom_sf"/>
</dbReference>
<dbReference type="SUPFAM" id="SSF48452">
    <property type="entry name" value="TPR-like"/>
    <property type="match status" value="1"/>
</dbReference>
<gene>
    <name evidence="1" type="ORF">GMARGA_LOCUS18990</name>
</gene>
<keyword evidence="2" id="KW-1185">Reference proteome</keyword>
<protein>
    <submittedName>
        <fullName evidence="1">8287_t:CDS:1</fullName>
    </submittedName>
</protein>
<organism evidence="1 2">
    <name type="scientific">Gigaspora margarita</name>
    <dbReference type="NCBI Taxonomy" id="4874"/>
    <lineage>
        <taxon>Eukaryota</taxon>
        <taxon>Fungi</taxon>
        <taxon>Fungi incertae sedis</taxon>
        <taxon>Mucoromycota</taxon>
        <taxon>Glomeromycotina</taxon>
        <taxon>Glomeromycetes</taxon>
        <taxon>Diversisporales</taxon>
        <taxon>Gigasporaceae</taxon>
        <taxon>Gigaspora</taxon>
    </lineage>
</organism>